<dbReference type="SUPFAM" id="SSF47413">
    <property type="entry name" value="lambda repressor-like DNA-binding domains"/>
    <property type="match status" value="1"/>
</dbReference>
<dbReference type="RefSeq" id="WP_249894341.1">
    <property type="nucleotide sequence ID" value="NZ_CP082904.1"/>
</dbReference>
<dbReference type="InterPro" id="IPR000843">
    <property type="entry name" value="HTH_LacI"/>
</dbReference>
<organism evidence="5 6">
    <name type="scientific">Mixta hanseatica</name>
    <dbReference type="NCBI Taxonomy" id="2872648"/>
    <lineage>
        <taxon>Bacteria</taxon>
        <taxon>Pseudomonadati</taxon>
        <taxon>Pseudomonadota</taxon>
        <taxon>Gammaproteobacteria</taxon>
        <taxon>Enterobacterales</taxon>
        <taxon>Erwiniaceae</taxon>
        <taxon>Mixta</taxon>
    </lineage>
</organism>
<dbReference type="Pfam" id="PF13407">
    <property type="entry name" value="Peripla_BP_4"/>
    <property type="match status" value="1"/>
</dbReference>
<accession>A0ABY4RF16</accession>
<evidence type="ECO:0000256" key="3">
    <source>
        <dbReference type="ARBA" id="ARBA00023163"/>
    </source>
</evidence>
<dbReference type="PROSITE" id="PS50932">
    <property type="entry name" value="HTH_LACI_2"/>
    <property type="match status" value="1"/>
</dbReference>
<dbReference type="Proteomes" id="UP001056635">
    <property type="component" value="Chromosome"/>
</dbReference>
<dbReference type="GO" id="GO:0003677">
    <property type="term" value="F:DNA binding"/>
    <property type="evidence" value="ECO:0007669"/>
    <property type="project" value="UniProtKB-KW"/>
</dbReference>
<dbReference type="SMART" id="SM00354">
    <property type="entry name" value="HTH_LACI"/>
    <property type="match status" value="1"/>
</dbReference>
<keyword evidence="3" id="KW-0804">Transcription</keyword>
<gene>
    <name evidence="5" type="ORF">K6958_09145</name>
</gene>
<proteinExistence type="predicted"/>
<keyword evidence="6" id="KW-1185">Reference proteome</keyword>
<dbReference type="InterPro" id="IPR028082">
    <property type="entry name" value="Peripla_BP_I"/>
</dbReference>
<protein>
    <submittedName>
        <fullName evidence="5">LacI family DNA-binding transcriptional regulator</fullName>
    </submittedName>
</protein>
<dbReference type="PANTHER" id="PTHR30146:SF152">
    <property type="entry name" value="TRANSCRIPTIONAL REGULATORY PROTEIN"/>
    <property type="match status" value="1"/>
</dbReference>
<dbReference type="InterPro" id="IPR025997">
    <property type="entry name" value="SBP_2_dom"/>
</dbReference>
<evidence type="ECO:0000259" key="4">
    <source>
        <dbReference type="PROSITE" id="PS50932"/>
    </source>
</evidence>
<dbReference type="Gene3D" id="3.40.50.2300">
    <property type="match status" value="2"/>
</dbReference>
<evidence type="ECO:0000256" key="1">
    <source>
        <dbReference type="ARBA" id="ARBA00023015"/>
    </source>
</evidence>
<dbReference type="Gene3D" id="1.10.260.40">
    <property type="entry name" value="lambda repressor-like DNA-binding domains"/>
    <property type="match status" value="1"/>
</dbReference>
<keyword evidence="2 5" id="KW-0238">DNA-binding</keyword>
<sequence>MKKVSMAAVAKAAGVGVATVDRVLNRRAPVRQETREKVLLAAERLGYREAMLKVMAREETPGKTPVRMGFMLLTKDHSFYQPFADSLRRFAYQYAHTEPEFVGFDIQDVESMAASLEKLAKRVDAIGLVALDHPLIRHTIKKVAASGVRVYALFSDFSPCGHAGYIGLDNQKAGRTAGWFADRLLQPQDVIGVLLGDHRFNCQESCEISFRSYLREKNSGYVVLEPLKTHESVEGGYSAATTLLANHSDLAMIYAPCGGIEGVLKAIKESDRQHIKLLCHGPVVNGDLALIEGGIEVMIRHRIDLIAETVVRVIISHFREDDINPVHITLPFDLVTRENI</sequence>
<evidence type="ECO:0000313" key="5">
    <source>
        <dbReference type="EMBL" id="UQY45787.1"/>
    </source>
</evidence>
<feature type="domain" description="HTH lacI-type" evidence="4">
    <location>
        <begin position="4"/>
        <end position="58"/>
    </location>
</feature>
<name>A0ABY4RF16_9GAMM</name>
<dbReference type="EMBL" id="CP082904">
    <property type="protein sequence ID" value="UQY45787.1"/>
    <property type="molecule type" value="Genomic_DNA"/>
</dbReference>
<reference evidence="5" key="1">
    <citation type="submission" date="2021-09" db="EMBL/GenBank/DDBJ databases">
        <title>First case of bloodstream infection caused by Mixta hanseatica sp. nov., a member of the Erwiniaceae family.</title>
        <authorList>
            <person name="Both A."/>
            <person name="Huang J."/>
            <person name="Wenzel P."/>
            <person name="Aepfelbacher M."/>
            <person name="Rohde H."/>
            <person name="Christner M."/>
            <person name="Hentschke M."/>
        </authorList>
    </citation>
    <scope>NUCLEOTIDE SEQUENCE</scope>
    <source>
        <strain evidence="5">X22927</strain>
    </source>
</reference>
<dbReference type="CDD" id="cd01392">
    <property type="entry name" value="HTH_LacI"/>
    <property type="match status" value="1"/>
</dbReference>
<evidence type="ECO:0000313" key="6">
    <source>
        <dbReference type="Proteomes" id="UP001056635"/>
    </source>
</evidence>
<dbReference type="SUPFAM" id="SSF53822">
    <property type="entry name" value="Periplasmic binding protein-like I"/>
    <property type="match status" value="1"/>
</dbReference>
<dbReference type="PANTHER" id="PTHR30146">
    <property type="entry name" value="LACI-RELATED TRANSCRIPTIONAL REPRESSOR"/>
    <property type="match status" value="1"/>
</dbReference>
<keyword evidence="1" id="KW-0805">Transcription regulation</keyword>
<dbReference type="InterPro" id="IPR010982">
    <property type="entry name" value="Lambda_DNA-bd_dom_sf"/>
</dbReference>
<evidence type="ECO:0000256" key="2">
    <source>
        <dbReference type="ARBA" id="ARBA00023125"/>
    </source>
</evidence>
<dbReference type="CDD" id="cd06307">
    <property type="entry name" value="PBP1_sugar_binding"/>
    <property type="match status" value="1"/>
</dbReference>
<dbReference type="Pfam" id="PF00356">
    <property type="entry name" value="LacI"/>
    <property type="match status" value="1"/>
</dbReference>